<dbReference type="Pfam" id="PF07238">
    <property type="entry name" value="PilZ"/>
    <property type="match status" value="1"/>
</dbReference>
<dbReference type="InterPro" id="IPR009875">
    <property type="entry name" value="PilZ_domain"/>
</dbReference>
<proteinExistence type="predicted"/>
<evidence type="ECO:0000313" key="3">
    <source>
        <dbReference type="Proteomes" id="UP000230052"/>
    </source>
</evidence>
<organism evidence="2 3">
    <name type="scientific">Candidatus Aquitaenariimonas noxiae</name>
    <dbReference type="NCBI Taxonomy" id="1974741"/>
    <lineage>
        <taxon>Bacteria</taxon>
        <taxon>Pseudomonadati</taxon>
        <taxon>Candidatus Omnitrophota</taxon>
        <taxon>Candidatus Aquitaenariimonas</taxon>
    </lineage>
</organism>
<gene>
    <name evidence="2" type="ORF">COS99_02170</name>
</gene>
<name>A0A2J0L446_9BACT</name>
<dbReference type="Proteomes" id="UP000230052">
    <property type="component" value="Unassembled WGS sequence"/>
</dbReference>
<dbReference type="AlphaFoldDB" id="A0A2J0L446"/>
<dbReference type="Gene3D" id="2.40.10.220">
    <property type="entry name" value="predicted glycosyltransferase like domains"/>
    <property type="match status" value="1"/>
</dbReference>
<accession>A0A2J0L446</accession>
<feature type="domain" description="PilZ" evidence="1">
    <location>
        <begin position="141"/>
        <end position="224"/>
    </location>
</feature>
<dbReference type="GO" id="GO:0035438">
    <property type="term" value="F:cyclic-di-GMP binding"/>
    <property type="evidence" value="ECO:0007669"/>
    <property type="project" value="InterPro"/>
</dbReference>
<evidence type="ECO:0000313" key="2">
    <source>
        <dbReference type="EMBL" id="PIU42066.1"/>
    </source>
</evidence>
<dbReference type="EMBL" id="PEWV01000021">
    <property type="protein sequence ID" value="PIU42066.1"/>
    <property type="molecule type" value="Genomic_DNA"/>
</dbReference>
<sequence>MHMLERYKYVDTRQYLRLPVSNLIKYKILEKQKAEKATLLTAKDRVKGGVSFTSNEKLPLSAAIELEISSPTTSYPIKAIAKIVRIEKIEEFKTYKIFAQLIAIKDEDMKNLGLIDSNEIINLTPPDFSINYKILGIREVEIYTTSITKDISGGGISFIAKEDLSASTVIELEINFPAASSPIKAIAKVVRSEVIKGRSDIYKVGAQFIKISEKDKKAIDDYVKFVLGNKPTRKWWWRKFK</sequence>
<evidence type="ECO:0000259" key="1">
    <source>
        <dbReference type="Pfam" id="PF07238"/>
    </source>
</evidence>
<reference evidence="2 3" key="1">
    <citation type="submission" date="2017-09" db="EMBL/GenBank/DDBJ databases">
        <title>Depth-based differentiation of microbial function through sediment-hosted aquifers and enrichment of novel symbionts in the deep terrestrial subsurface.</title>
        <authorList>
            <person name="Probst A.J."/>
            <person name="Ladd B."/>
            <person name="Jarett J.K."/>
            <person name="Geller-Mcgrath D.E."/>
            <person name="Sieber C.M."/>
            <person name="Emerson J.B."/>
            <person name="Anantharaman K."/>
            <person name="Thomas B.C."/>
            <person name="Malmstrom R."/>
            <person name="Stieglmeier M."/>
            <person name="Klingl A."/>
            <person name="Woyke T."/>
            <person name="Ryan C.M."/>
            <person name="Banfield J.F."/>
        </authorList>
    </citation>
    <scope>NUCLEOTIDE SEQUENCE [LARGE SCALE GENOMIC DNA]</scope>
    <source>
        <strain evidence="2">CG07_land_8_20_14_0_80_42_15</strain>
    </source>
</reference>
<comment type="caution">
    <text evidence="2">The sequence shown here is derived from an EMBL/GenBank/DDBJ whole genome shotgun (WGS) entry which is preliminary data.</text>
</comment>
<protein>
    <recommendedName>
        <fullName evidence="1">PilZ domain-containing protein</fullName>
    </recommendedName>
</protein>